<protein>
    <submittedName>
        <fullName evidence="3">DUF502 domain-containing protein</fullName>
    </submittedName>
</protein>
<feature type="region of interest" description="Disordered" evidence="1">
    <location>
        <begin position="193"/>
        <end position="215"/>
    </location>
</feature>
<dbReference type="InterPro" id="IPR007462">
    <property type="entry name" value="COV1-like"/>
</dbReference>
<comment type="caution">
    <text evidence="3">The sequence shown here is derived from an EMBL/GenBank/DDBJ whole genome shotgun (WGS) entry which is preliminary data.</text>
</comment>
<keyword evidence="2" id="KW-0812">Transmembrane</keyword>
<proteinExistence type="predicted"/>
<dbReference type="PANTHER" id="PTHR31876">
    <property type="entry name" value="COV-LIKE PROTEIN 1"/>
    <property type="match status" value="1"/>
</dbReference>
<dbReference type="Proteomes" id="UP000483379">
    <property type="component" value="Unassembled WGS sequence"/>
</dbReference>
<name>A0A6M0JZ60_9GAMM</name>
<evidence type="ECO:0000313" key="3">
    <source>
        <dbReference type="EMBL" id="NEV61395.1"/>
    </source>
</evidence>
<dbReference type="RefSeq" id="WP_164451584.1">
    <property type="nucleotide sequence ID" value="NZ_JAAIJQ010000012.1"/>
</dbReference>
<dbReference type="EMBL" id="JAAIJQ010000012">
    <property type="protein sequence ID" value="NEV61395.1"/>
    <property type="molecule type" value="Genomic_DNA"/>
</dbReference>
<feature type="compositionally biased region" description="Basic and acidic residues" evidence="1">
    <location>
        <begin position="202"/>
        <end position="215"/>
    </location>
</feature>
<feature type="transmembrane region" description="Helical" evidence="2">
    <location>
        <begin position="54"/>
        <end position="79"/>
    </location>
</feature>
<keyword evidence="2" id="KW-0472">Membrane</keyword>
<dbReference type="AlphaFoldDB" id="A0A6M0JZ60"/>
<sequence>MQIGASIAHLRNLFLQGIALLAPLIITIALVVWLGRSVELIVGDLLRRILPAHWYVPGLGLAVGVLLTIATGLVANIFLVRRLVNLAERIVDRIPLVKTLFQGLKDMARLVSRNGEGSLGRPVSVELNGIRLVGFVMQEHARLPGDAPEPAADQVAVFCPMSYQIGGYTFYLPRERVKPLDVGAEQAMRAVLTGGSLMGQSKSEDGDSRRARPTA</sequence>
<evidence type="ECO:0000313" key="4">
    <source>
        <dbReference type="Proteomes" id="UP000483379"/>
    </source>
</evidence>
<accession>A0A6M0JZ60</accession>
<feature type="transmembrane region" description="Helical" evidence="2">
    <location>
        <begin position="12"/>
        <end position="34"/>
    </location>
</feature>
<evidence type="ECO:0000256" key="2">
    <source>
        <dbReference type="SAM" id="Phobius"/>
    </source>
</evidence>
<dbReference type="Pfam" id="PF04367">
    <property type="entry name" value="DUF502"/>
    <property type="match status" value="1"/>
</dbReference>
<keyword evidence="4" id="KW-1185">Reference proteome</keyword>
<reference evidence="3 4" key="1">
    <citation type="submission" date="2020-02" db="EMBL/GenBank/DDBJ databases">
        <title>Genome sequences of Thiorhodococcus mannitoliphagus and Thiorhodococcus minor, purple sulfur photosynthetic bacteria in the gammaproteobacterial family, Chromatiaceae.</title>
        <authorList>
            <person name="Aviles F.A."/>
            <person name="Meyer T.E."/>
            <person name="Kyndt J.A."/>
        </authorList>
    </citation>
    <scope>NUCLEOTIDE SEQUENCE [LARGE SCALE GENOMIC DNA]</scope>
    <source>
        <strain evidence="3 4">DSM 11518</strain>
    </source>
</reference>
<evidence type="ECO:0000256" key="1">
    <source>
        <dbReference type="SAM" id="MobiDB-lite"/>
    </source>
</evidence>
<gene>
    <name evidence="3" type="ORF">G3446_05705</name>
</gene>
<dbReference type="PANTHER" id="PTHR31876:SF26">
    <property type="entry name" value="PROTEIN LIKE COV 2"/>
    <property type="match status" value="1"/>
</dbReference>
<keyword evidence="2" id="KW-1133">Transmembrane helix</keyword>
<organism evidence="3 4">
    <name type="scientific">Thiorhodococcus minor</name>
    <dbReference type="NCBI Taxonomy" id="57489"/>
    <lineage>
        <taxon>Bacteria</taxon>
        <taxon>Pseudomonadati</taxon>
        <taxon>Pseudomonadota</taxon>
        <taxon>Gammaproteobacteria</taxon>
        <taxon>Chromatiales</taxon>
        <taxon>Chromatiaceae</taxon>
        <taxon>Thiorhodococcus</taxon>
    </lineage>
</organism>